<dbReference type="STRING" id="1314782.A0A165UW24"/>
<dbReference type="Proteomes" id="UP000076761">
    <property type="component" value="Unassembled WGS sequence"/>
</dbReference>
<dbReference type="GO" id="GO:0005506">
    <property type="term" value="F:iron ion binding"/>
    <property type="evidence" value="ECO:0007669"/>
    <property type="project" value="InterPro"/>
</dbReference>
<accession>A0A165UW24</accession>
<dbReference type="GO" id="GO:0016705">
    <property type="term" value="F:oxidoreductase activity, acting on paired donors, with incorporation or reduction of molecular oxygen"/>
    <property type="evidence" value="ECO:0007669"/>
    <property type="project" value="InterPro"/>
</dbReference>
<sequence>MAFLPITGLDALLALLALFLVRRLISRRPPAPYPPGPKGLPLVGNVLDMPAKHMWKTVADWGELYGGIIYVNVLGQPLVFLNSADAAYDMLDKKSLIYSDRPSLTMACELVGWDWTLGLKRFGQEFRAMRRLFHLYMGSRSSVEQFAHIEEYEIKGFLKRILNNPDDFGEAIRRTAGAVILKVTYGYEPKDHGDSLVELIDRTMEQFSILTSPNAFLVDVLPILKHVPAWFPGAKFKRIAPEWAKCSNDIQEVPLRYVKDRMAKGSAVPSFTSRFLEGKHVTLEEETVIKRAAASMYGGGADTTVSSVTTFFLTMMLYPEAQKKAQAEIDAVIGNDRLPSLADRDHLPYVDALVKEVFRWHPVVALDLPHRLMQDDIHDGYFIPEGTTVVANIWKFLHDPKTYADPITFNPDRFLGSKSEHDPREYCFGFGRRVCPGRNLAEASVWLSCAASLAVFTMSKPVDAAGRPIEPDIDFSSATISHPAPFKCDIKPRSETARLLILVEDEAK</sequence>
<protein>
    <submittedName>
        <fullName evidence="11">Cytochrome P450</fullName>
    </submittedName>
</protein>
<dbReference type="Gene3D" id="1.10.630.10">
    <property type="entry name" value="Cytochrome P450"/>
    <property type="match status" value="1"/>
</dbReference>
<proteinExistence type="inferred from homology"/>
<evidence type="ECO:0000256" key="3">
    <source>
        <dbReference type="ARBA" id="ARBA00010617"/>
    </source>
</evidence>
<evidence type="ECO:0000313" key="12">
    <source>
        <dbReference type="Proteomes" id="UP000076761"/>
    </source>
</evidence>
<organism evidence="11 12">
    <name type="scientific">Neolentinus lepideus HHB14362 ss-1</name>
    <dbReference type="NCBI Taxonomy" id="1314782"/>
    <lineage>
        <taxon>Eukaryota</taxon>
        <taxon>Fungi</taxon>
        <taxon>Dikarya</taxon>
        <taxon>Basidiomycota</taxon>
        <taxon>Agaricomycotina</taxon>
        <taxon>Agaricomycetes</taxon>
        <taxon>Gloeophyllales</taxon>
        <taxon>Gloeophyllaceae</taxon>
        <taxon>Neolentinus</taxon>
    </lineage>
</organism>
<keyword evidence="12" id="KW-1185">Reference proteome</keyword>
<evidence type="ECO:0000256" key="10">
    <source>
        <dbReference type="RuleBase" id="RU000461"/>
    </source>
</evidence>
<dbReference type="InterPro" id="IPR001128">
    <property type="entry name" value="Cyt_P450"/>
</dbReference>
<dbReference type="PROSITE" id="PS00086">
    <property type="entry name" value="CYTOCHROME_P450"/>
    <property type="match status" value="1"/>
</dbReference>
<keyword evidence="5 9" id="KW-0479">Metal-binding</keyword>
<keyword evidence="8 10" id="KW-0503">Monooxygenase</keyword>
<comment type="pathway">
    <text evidence="2">Secondary metabolite biosynthesis.</text>
</comment>
<dbReference type="SUPFAM" id="SSF48264">
    <property type="entry name" value="Cytochrome P450"/>
    <property type="match status" value="1"/>
</dbReference>
<dbReference type="PRINTS" id="PR00463">
    <property type="entry name" value="EP450I"/>
</dbReference>
<dbReference type="OrthoDB" id="2789670at2759"/>
<reference evidence="11 12" key="1">
    <citation type="journal article" date="2016" name="Mol. Biol. Evol.">
        <title>Comparative Genomics of Early-Diverging Mushroom-Forming Fungi Provides Insights into the Origins of Lignocellulose Decay Capabilities.</title>
        <authorList>
            <person name="Nagy L.G."/>
            <person name="Riley R."/>
            <person name="Tritt A."/>
            <person name="Adam C."/>
            <person name="Daum C."/>
            <person name="Floudas D."/>
            <person name="Sun H."/>
            <person name="Yadav J.S."/>
            <person name="Pangilinan J."/>
            <person name="Larsson K.H."/>
            <person name="Matsuura K."/>
            <person name="Barry K."/>
            <person name="Labutti K."/>
            <person name="Kuo R."/>
            <person name="Ohm R.A."/>
            <person name="Bhattacharya S.S."/>
            <person name="Shirouzu T."/>
            <person name="Yoshinaga Y."/>
            <person name="Martin F.M."/>
            <person name="Grigoriev I.V."/>
            <person name="Hibbett D.S."/>
        </authorList>
    </citation>
    <scope>NUCLEOTIDE SEQUENCE [LARGE SCALE GENOMIC DNA]</scope>
    <source>
        <strain evidence="11 12">HHB14362 ss-1</strain>
    </source>
</reference>
<keyword evidence="4 9" id="KW-0349">Heme</keyword>
<keyword evidence="7 9" id="KW-0408">Iron</keyword>
<evidence type="ECO:0000313" key="11">
    <source>
        <dbReference type="EMBL" id="KZT28783.1"/>
    </source>
</evidence>
<evidence type="ECO:0000256" key="7">
    <source>
        <dbReference type="ARBA" id="ARBA00023004"/>
    </source>
</evidence>
<dbReference type="InterPro" id="IPR050364">
    <property type="entry name" value="Cytochrome_P450_fung"/>
</dbReference>
<dbReference type="InParanoid" id="A0A165UW24"/>
<dbReference type="PRINTS" id="PR00385">
    <property type="entry name" value="P450"/>
</dbReference>
<feature type="binding site" description="axial binding residue" evidence="9">
    <location>
        <position position="435"/>
    </location>
    <ligand>
        <name>heme</name>
        <dbReference type="ChEBI" id="CHEBI:30413"/>
    </ligand>
    <ligandPart>
        <name>Fe</name>
        <dbReference type="ChEBI" id="CHEBI:18248"/>
    </ligandPart>
</feature>
<evidence type="ECO:0000256" key="6">
    <source>
        <dbReference type="ARBA" id="ARBA00023002"/>
    </source>
</evidence>
<evidence type="ECO:0000256" key="1">
    <source>
        <dbReference type="ARBA" id="ARBA00001971"/>
    </source>
</evidence>
<dbReference type="AlphaFoldDB" id="A0A165UW24"/>
<evidence type="ECO:0000256" key="5">
    <source>
        <dbReference type="ARBA" id="ARBA00022723"/>
    </source>
</evidence>
<dbReference type="EMBL" id="KV425556">
    <property type="protein sequence ID" value="KZT28783.1"/>
    <property type="molecule type" value="Genomic_DNA"/>
</dbReference>
<evidence type="ECO:0000256" key="8">
    <source>
        <dbReference type="ARBA" id="ARBA00023033"/>
    </source>
</evidence>
<dbReference type="InterPro" id="IPR017972">
    <property type="entry name" value="Cyt_P450_CS"/>
</dbReference>
<evidence type="ECO:0000256" key="9">
    <source>
        <dbReference type="PIRSR" id="PIRSR602401-1"/>
    </source>
</evidence>
<evidence type="ECO:0000256" key="2">
    <source>
        <dbReference type="ARBA" id="ARBA00005179"/>
    </source>
</evidence>
<dbReference type="PANTHER" id="PTHR46300">
    <property type="entry name" value="P450, PUTATIVE (EUROFUNG)-RELATED-RELATED"/>
    <property type="match status" value="1"/>
</dbReference>
<dbReference type="PANTHER" id="PTHR46300:SF7">
    <property type="entry name" value="P450, PUTATIVE (EUROFUNG)-RELATED"/>
    <property type="match status" value="1"/>
</dbReference>
<dbReference type="InterPro" id="IPR036396">
    <property type="entry name" value="Cyt_P450_sf"/>
</dbReference>
<name>A0A165UW24_9AGAM</name>
<dbReference type="GO" id="GO:0004497">
    <property type="term" value="F:monooxygenase activity"/>
    <property type="evidence" value="ECO:0007669"/>
    <property type="project" value="UniProtKB-KW"/>
</dbReference>
<dbReference type="GO" id="GO:0020037">
    <property type="term" value="F:heme binding"/>
    <property type="evidence" value="ECO:0007669"/>
    <property type="project" value="InterPro"/>
</dbReference>
<dbReference type="Pfam" id="PF00067">
    <property type="entry name" value="p450"/>
    <property type="match status" value="1"/>
</dbReference>
<comment type="cofactor">
    <cofactor evidence="1 9">
        <name>heme</name>
        <dbReference type="ChEBI" id="CHEBI:30413"/>
    </cofactor>
</comment>
<dbReference type="CDD" id="cd11065">
    <property type="entry name" value="CYP64-like"/>
    <property type="match status" value="1"/>
</dbReference>
<keyword evidence="6 10" id="KW-0560">Oxidoreductase</keyword>
<gene>
    <name evidence="11" type="ORF">NEOLEDRAFT_778872</name>
</gene>
<dbReference type="InterPro" id="IPR002401">
    <property type="entry name" value="Cyt_P450_E_grp-I"/>
</dbReference>
<evidence type="ECO:0000256" key="4">
    <source>
        <dbReference type="ARBA" id="ARBA00022617"/>
    </source>
</evidence>
<comment type="similarity">
    <text evidence="3 10">Belongs to the cytochrome P450 family.</text>
</comment>